<organism evidence="1 2">
    <name type="scientific">Setomelanomma holmii</name>
    <dbReference type="NCBI Taxonomy" id="210430"/>
    <lineage>
        <taxon>Eukaryota</taxon>
        <taxon>Fungi</taxon>
        <taxon>Dikarya</taxon>
        <taxon>Ascomycota</taxon>
        <taxon>Pezizomycotina</taxon>
        <taxon>Dothideomycetes</taxon>
        <taxon>Pleosporomycetidae</taxon>
        <taxon>Pleosporales</taxon>
        <taxon>Pleosporineae</taxon>
        <taxon>Phaeosphaeriaceae</taxon>
        <taxon>Setomelanomma</taxon>
    </lineage>
</organism>
<name>A0A9P4H0K6_9PLEO</name>
<reference evidence="1" key="1">
    <citation type="journal article" date="2020" name="Stud. Mycol.">
        <title>101 Dothideomycetes genomes: a test case for predicting lifestyles and emergence of pathogens.</title>
        <authorList>
            <person name="Haridas S."/>
            <person name="Albert R."/>
            <person name="Binder M."/>
            <person name="Bloem J."/>
            <person name="Labutti K."/>
            <person name="Salamov A."/>
            <person name="Andreopoulos B."/>
            <person name="Baker S."/>
            <person name="Barry K."/>
            <person name="Bills G."/>
            <person name="Bluhm B."/>
            <person name="Cannon C."/>
            <person name="Castanera R."/>
            <person name="Culley D."/>
            <person name="Daum C."/>
            <person name="Ezra D."/>
            <person name="Gonzalez J."/>
            <person name="Henrissat B."/>
            <person name="Kuo A."/>
            <person name="Liang C."/>
            <person name="Lipzen A."/>
            <person name="Lutzoni F."/>
            <person name="Magnuson J."/>
            <person name="Mondo S."/>
            <person name="Nolan M."/>
            <person name="Ohm R."/>
            <person name="Pangilinan J."/>
            <person name="Park H.-J."/>
            <person name="Ramirez L."/>
            <person name="Alfaro M."/>
            <person name="Sun H."/>
            <person name="Tritt A."/>
            <person name="Yoshinaga Y."/>
            <person name="Zwiers L.-H."/>
            <person name="Turgeon B."/>
            <person name="Goodwin S."/>
            <person name="Spatafora J."/>
            <person name="Crous P."/>
            <person name="Grigoriev I."/>
        </authorList>
    </citation>
    <scope>NUCLEOTIDE SEQUENCE</scope>
    <source>
        <strain evidence="1">CBS 110217</strain>
    </source>
</reference>
<evidence type="ECO:0000313" key="2">
    <source>
        <dbReference type="Proteomes" id="UP000799777"/>
    </source>
</evidence>
<dbReference type="AlphaFoldDB" id="A0A9P4H0K6"/>
<accession>A0A9P4H0K6</accession>
<proteinExistence type="predicted"/>
<dbReference type="EMBL" id="ML978266">
    <property type="protein sequence ID" value="KAF2025420.1"/>
    <property type="molecule type" value="Genomic_DNA"/>
</dbReference>
<gene>
    <name evidence="1" type="ORF">EK21DRAFT_76445</name>
</gene>
<dbReference type="Proteomes" id="UP000799777">
    <property type="component" value="Unassembled WGS sequence"/>
</dbReference>
<protein>
    <submittedName>
        <fullName evidence="1">Uncharacterized protein</fullName>
    </submittedName>
</protein>
<sequence length="418" mass="47406">MASIAEPQLIVWVALDENCGSVQDNNGTSIHYHPNSDLDCPPWFESANVKRLKIQLGKDYACFSKLPIALHQGVVLLEILRHQYPFQIHYATSPETALEYLSTLSEFEKRKAMVWLNAHLDVHPHTWMVAYDTLSHIRGSIFPPRDEIIWADFKIYDVKAFDRIAADMKTYRPLICFPGTRNVCCIPKGAKSVMKRSHSCSGNQVSFVRANSRGISACSSSIVGRDEDIEKYYRWMHQEFVPSLINFGEFRVFIATRPDGRGSREPYVVSVLRTCWTNTKRGPILSIDKQMPGGVGKHFNAVIIGMEDYFSECPMISYSMLGNFALEVYRRLWRSGERGFQSLDVGGRLNIGIAQDGKQLFVNELTRWYGAHQFAATVRDAPCDKICRAYTEAFAETRSSKSHCSGEGEGVGVRRRNH</sequence>
<comment type="caution">
    <text evidence="1">The sequence shown here is derived from an EMBL/GenBank/DDBJ whole genome shotgun (WGS) entry which is preliminary data.</text>
</comment>
<dbReference type="OrthoDB" id="4789692at2759"/>
<keyword evidence="2" id="KW-1185">Reference proteome</keyword>
<evidence type="ECO:0000313" key="1">
    <source>
        <dbReference type="EMBL" id="KAF2025420.1"/>
    </source>
</evidence>